<name>A0A1S3E6X6_CICAR</name>
<evidence type="ECO:0000256" key="6">
    <source>
        <dbReference type="ARBA" id="ARBA00023242"/>
    </source>
</evidence>
<dbReference type="SMART" id="SM00432">
    <property type="entry name" value="MADS"/>
    <property type="match status" value="1"/>
</dbReference>
<dbReference type="InterPro" id="IPR002100">
    <property type="entry name" value="TF_MADSbox"/>
</dbReference>
<dbReference type="GO" id="GO:0046983">
    <property type="term" value="F:protein dimerization activity"/>
    <property type="evidence" value="ECO:0007669"/>
    <property type="project" value="InterPro"/>
</dbReference>
<dbReference type="FunFam" id="3.40.1810.10:FF:000007">
    <property type="entry name" value="Transcription factor, MADS-box"/>
    <property type="match status" value="1"/>
</dbReference>
<dbReference type="CDD" id="cd00265">
    <property type="entry name" value="MADS_MEF2_like"/>
    <property type="match status" value="1"/>
</dbReference>
<dbReference type="GO" id="GO:0005634">
    <property type="term" value="C:nucleus"/>
    <property type="evidence" value="ECO:0007669"/>
    <property type="project" value="UniProtKB-SubCell"/>
</dbReference>
<evidence type="ECO:0000256" key="3">
    <source>
        <dbReference type="ARBA" id="ARBA00023015"/>
    </source>
</evidence>
<dbReference type="OrthoDB" id="1898716at2759"/>
<organism evidence="9 10">
    <name type="scientific">Cicer arietinum</name>
    <name type="common">Chickpea</name>
    <name type="synonym">Garbanzo</name>
    <dbReference type="NCBI Taxonomy" id="3827"/>
    <lineage>
        <taxon>Eukaryota</taxon>
        <taxon>Viridiplantae</taxon>
        <taxon>Streptophyta</taxon>
        <taxon>Embryophyta</taxon>
        <taxon>Tracheophyta</taxon>
        <taxon>Spermatophyta</taxon>
        <taxon>Magnoliopsida</taxon>
        <taxon>eudicotyledons</taxon>
        <taxon>Gunneridae</taxon>
        <taxon>Pentapetalae</taxon>
        <taxon>rosids</taxon>
        <taxon>fabids</taxon>
        <taxon>Fabales</taxon>
        <taxon>Fabaceae</taxon>
        <taxon>Papilionoideae</taxon>
        <taxon>50 kb inversion clade</taxon>
        <taxon>NPAAA clade</taxon>
        <taxon>Hologalegina</taxon>
        <taxon>IRL clade</taxon>
        <taxon>Cicereae</taxon>
        <taxon>Cicer</taxon>
    </lineage>
</organism>
<evidence type="ECO:0000313" key="9">
    <source>
        <dbReference type="Proteomes" id="UP000087171"/>
    </source>
</evidence>
<feature type="domain" description="K-box" evidence="8">
    <location>
        <begin position="89"/>
        <end position="183"/>
    </location>
</feature>
<dbReference type="Gene3D" id="3.40.1810.10">
    <property type="entry name" value="Transcription factor, MADS-box"/>
    <property type="match status" value="1"/>
</dbReference>
<dbReference type="SUPFAM" id="SSF55455">
    <property type="entry name" value="SRF-like"/>
    <property type="match status" value="1"/>
</dbReference>
<dbReference type="Proteomes" id="UP000087171">
    <property type="component" value="Chromosome Ca5"/>
</dbReference>
<keyword evidence="5" id="KW-0804">Transcription</keyword>
<dbReference type="Pfam" id="PF00319">
    <property type="entry name" value="SRF-TF"/>
    <property type="match status" value="1"/>
</dbReference>
<evidence type="ECO:0000313" key="10">
    <source>
        <dbReference type="RefSeq" id="XP_012571562.1"/>
    </source>
</evidence>
<dbReference type="PROSITE" id="PS50066">
    <property type="entry name" value="MADS_BOX_2"/>
    <property type="match status" value="1"/>
</dbReference>
<dbReference type="PROSITE" id="PS51297">
    <property type="entry name" value="K_BOX"/>
    <property type="match status" value="1"/>
</dbReference>
<accession>A0A1S3E6X6</accession>
<gene>
    <name evidence="10" type="primary">LOC101509413</name>
</gene>
<dbReference type="GO" id="GO:0003700">
    <property type="term" value="F:DNA-binding transcription factor activity"/>
    <property type="evidence" value="ECO:0007669"/>
    <property type="project" value="InterPro"/>
</dbReference>
<dbReference type="GO" id="GO:0030154">
    <property type="term" value="P:cell differentiation"/>
    <property type="evidence" value="ECO:0007669"/>
    <property type="project" value="UniProtKB-KW"/>
</dbReference>
<keyword evidence="9" id="KW-1185">Reference proteome</keyword>
<evidence type="ECO:0000256" key="5">
    <source>
        <dbReference type="ARBA" id="ARBA00023163"/>
    </source>
</evidence>
<evidence type="ECO:0000259" key="8">
    <source>
        <dbReference type="PROSITE" id="PS51297"/>
    </source>
</evidence>
<dbReference type="GeneID" id="101509413"/>
<comment type="subcellular location">
    <subcellularLocation>
        <location evidence="1">Nucleus</location>
    </subcellularLocation>
</comment>
<keyword evidence="6" id="KW-0539">Nucleus</keyword>
<dbReference type="InterPro" id="IPR036879">
    <property type="entry name" value="TF_MADSbox_sf"/>
</dbReference>
<reference evidence="9" key="1">
    <citation type="journal article" date="2013" name="Nat. Biotechnol.">
        <title>Draft genome sequence of chickpea (Cicer arietinum) provides a resource for trait improvement.</title>
        <authorList>
            <person name="Varshney R.K."/>
            <person name="Song C."/>
            <person name="Saxena R.K."/>
            <person name="Azam S."/>
            <person name="Yu S."/>
            <person name="Sharpe A.G."/>
            <person name="Cannon S."/>
            <person name="Baek J."/>
            <person name="Rosen B.D."/>
            <person name="Tar'an B."/>
            <person name="Millan T."/>
            <person name="Zhang X."/>
            <person name="Ramsay L.D."/>
            <person name="Iwata A."/>
            <person name="Wang Y."/>
            <person name="Nelson W."/>
            <person name="Farmer A.D."/>
            <person name="Gaur P.M."/>
            <person name="Soderlund C."/>
            <person name="Penmetsa R.V."/>
            <person name="Xu C."/>
            <person name="Bharti A.K."/>
            <person name="He W."/>
            <person name="Winter P."/>
            <person name="Zhao S."/>
            <person name="Hane J.K."/>
            <person name="Carrasquilla-Garcia N."/>
            <person name="Condie J.A."/>
            <person name="Upadhyaya H.D."/>
            <person name="Luo M.C."/>
            <person name="Thudi M."/>
            <person name="Gowda C.L."/>
            <person name="Singh N.P."/>
            <person name="Lichtenzveig J."/>
            <person name="Gali K.K."/>
            <person name="Rubio J."/>
            <person name="Nadarajan N."/>
            <person name="Dolezel J."/>
            <person name="Bansal K.C."/>
            <person name="Xu X."/>
            <person name="Edwards D."/>
            <person name="Zhang G."/>
            <person name="Kahl G."/>
            <person name="Gil J."/>
            <person name="Singh K.B."/>
            <person name="Datta S.K."/>
            <person name="Jackson S.A."/>
            <person name="Wang J."/>
            <person name="Cook D.R."/>
        </authorList>
    </citation>
    <scope>NUCLEOTIDE SEQUENCE [LARGE SCALE GENOMIC DNA]</scope>
    <source>
        <strain evidence="9">cv. CDC Frontier</strain>
    </source>
</reference>
<dbReference type="PRINTS" id="PR00404">
    <property type="entry name" value="MADSDOMAIN"/>
</dbReference>
<dbReference type="GO" id="GO:0045944">
    <property type="term" value="P:positive regulation of transcription by RNA polymerase II"/>
    <property type="evidence" value="ECO:0007669"/>
    <property type="project" value="InterPro"/>
</dbReference>
<keyword evidence="2" id="KW-0221">Differentiation</keyword>
<keyword evidence="4" id="KW-0238">DNA-binding</keyword>
<reference evidence="10" key="2">
    <citation type="submission" date="2025-08" db="UniProtKB">
        <authorList>
            <consortium name="RefSeq"/>
        </authorList>
    </citation>
    <scope>IDENTIFICATION</scope>
    <source>
        <tissue evidence="10">Etiolated seedlings</tissue>
    </source>
</reference>
<sequence>MMKMKRKKITIKKIDDKTARQVTFSKRRKGLFKKAEELSVLCDAEVGLIVFSSTGKLFDYCSTSMKDTITRYNAQDHGINKLNTPSQELQLEASNRIKLDKEIADRTQQLKQMKGDDIEALNLNELQLLEKTLHIGFNRVIETKEKRIMSEISDLQKMETVLKEENKLLKHKVRNKVEVRQMISMMSKTRCPSLIDSKIGIQEERVSLDSISCASDPLFEDDYSDTSLKLGLPFSNRRC</sequence>
<dbReference type="PANTHER" id="PTHR48019">
    <property type="entry name" value="SERUM RESPONSE FACTOR HOMOLOG"/>
    <property type="match status" value="1"/>
</dbReference>
<dbReference type="RefSeq" id="XP_012571562.1">
    <property type="nucleotide sequence ID" value="XM_012716108.2"/>
</dbReference>
<evidence type="ECO:0000256" key="4">
    <source>
        <dbReference type="ARBA" id="ARBA00023125"/>
    </source>
</evidence>
<dbReference type="Pfam" id="PF01486">
    <property type="entry name" value="K-box"/>
    <property type="match status" value="1"/>
</dbReference>
<feature type="domain" description="MADS-box" evidence="7">
    <location>
        <begin position="4"/>
        <end position="64"/>
    </location>
</feature>
<evidence type="ECO:0000256" key="1">
    <source>
        <dbReference type="ARBA" id="ARBA00004123"/>
    </source>
</evidence>
<evidence type="ECO:0000256" key="2">
    <source>
        <dbReference type="ARBA" id="ARBA00022782"/>
    </source>
</evidence>
<dbReference type="PROSITE" id="PS00350">
    <property type="entry name" value="MADS_BOX_1"/>
    <property type="match status" value="1"/>
</dbReference>
<dbReference type="InterPro" id="IPR033896">
    <property type="entry name" value="MEF2-like_N"/>
</dbReference>
<dbReference type="GO" id="GO:0000977">
    <property type="term" value="F:RNA polymerase II transcription regulatory region sequence-specific DNA binding"/>
    <property type="evidence" value="ECO:0007669"/>
    <property type="project" value="InterPro"/>
</dbReference>
<dbReference type="InterPro" id="IPR002487">
    <property type="entry name" value="TF_Kbox"/>
</dbReference>
<protein>
    <submittedName>
        <fullName evidence="10">MADS-box protein SVP-like isoform X1</fullName>
    </submittedName>
</protein>
<dbReference type="InterPro" id="IPR050142">
    <property type="entry name" value="MADS-box/MEF2_TF"/>
</dbReference>
<dbReference type="AlphaFoldDB" id="A0A1S3E6X6"/>
<evidence type="ECO:0000259" key="7">
    <source>
        <dbReference type="PROSITE" id="PS50066"/>
    </source>
</evidence>
<proteinExistence type="predicted"/>
<keyword evidence="3" id="KW-0805">Transcription regulation</keyword>